<evidence type="ECO:0000313" key="1">
    <source>
        <dbReference type="EMBL" id="KAJ5380540.1"/>
    </source>
</evidence>
<reference evidence="1" key="1">
    <citation type="submission" date="2022-11" db="EMBL/GenBank/DDBJ databases">
        <authorList>
            <person name="Petersen C."/>
        </authorList>
    </citation>
    <scope>NUCLEOTIDE SEQUENCE</scope>
    <source>
        <strain evidence="1">IBT 29864</strain>
    </source>
</reference>
<reference evidence="1" key="2">
    <citation type="journal article" date="2023" name="IMA Fungus">
        <title>Comparative genomic study of the Penicillium genus elucidates a diverse pangenome and 15 lateral gene transfer events.</title>
        <authorList>
            <person name="Petersen C."/>
            <person name="Sorensen T."/>
            <person name="Nielsen M.R."/>
            <person name="Sondergaard T.E."/>
            <person name="Sorensen J.L."/>
            <person name="Fitzpatrick D.A."/>
            <person name="Frisvad J.C."/>
            <person name="Nielsen K.L."/>
        </authorList>
    </citation>
    <scope>NUCLEOTIDE SEQUENCE</scope>
    <source>
        <strain evidence="1">IBT 29864</strain>
    </source>
</reference>
<protein>
    <submittedName>
        <fullName evidence="1">Uncharacterized protein</fullName>
    </submittedName>
</protein>
<dbReference type="RefSeq" id="XP_056558111.1">
    <property type="nucleotide sequence ID" value="XM_056695899.1"/>
</dbReference>
<dbReference type="OrthoDB" id="4354695at2759"/>
<dbReference type="EMBL" id="JAPZBS010000002">
    <property type="protein sequence ID" value="KAJ5380540.1"/>
    <property type="molecule type" value="Genomic_DNA"/>
</dbReference>
<evidence type="ECO:0000313" key="2">
    <source>
        <dbReference type="Proteomes" id="UP001147782"/>
    </source>
</evidence>
<dbReference type="AlphaFoldDB" id="A0A9W9SLE5"/>
<organism evidence="1 2">
    <name type="scientific">Penicillium cataractarum</name>
    <dbReference type="NCBI Taxonomy" id="2100454"/>
    <lineage>
        <taxon>Eukaryota</taxon>
        <taxon>Fungi</taxon>
        <taxon>Dikarya</taxon>
        <taxon>Ascomycota</taxon>
        <taxon>Pezizomycotina</taxon>
        <taxon>Eurotiomycetes</taxon>
        <taxon>Eurotiomycetidae</taxon>
        <taxon>Eurotiales</taxon>
        <taxon>Aspergillaceae</taxon>
        <taxon>Penicillium</taxon>
    </lineage>
</organism>
<proteinExistence type="predicted"/>
<dbReference type="GeneID" id="81435076"/>
<sequence>MSSISWPAYFAAERTTFQRDMRTIIKILQTPDDNNERLDFCHQIANRSSFPGSMTNLLDAVKTAESTKEHLAQRHLTANIKCLTNMFIDNPKEGRSKCFRSRLITILGYCRRLCEQLRDIRDPWRAERVADALDLVVLQVGRLTLDGDVVGDREALKAEKVAKEKERVFKRQSKRKESAELEELRLVWNALQFQGLGKGGCSCKPCVELESKVKSSRK</sequence>
<dbReference type="Proteomes" id="UP001147782">
    <property type="component" value="Unassembled WGS sequence"/>
</dbReference>
<name>A0A9W9SLE5_9EURO</name>
<comment type="caution">
    <text evidence="1">The sequence shown here is derived from an EMBL/GenBank/DDBJ whole genome shotgun (WGS) entry which is preliminary data.</text>
</comment>
<keyword evidence="2" id="KW-1185">Reference proteome</keyword>
<accession>A0A9W9SLE5</accession>
<gene>
    <name evidence="1" type="ORF">N7496_002968</name>
</gene>